<feature type="region of interest" description="Disordered" evidence="3">
    <location>
        <begin position="262"/>
        <end position="282"/>
    </location>
</feature>
<comment type="caution">
    <text evidence="4">The sequence shown here is derived from an EMBL/GenBank/DDBJ whole genome shotgun (WGS) entry which is preliminary data.</text>
</comment>
<evidence type="ECO:0008006" key="6">
    <source>
        <dbReference type="Google" id="ProtNLM"/>
    </source>
</evidence>
<feature type="compositionally biased region" description="Basic and acidic residues" evidence="3">
    <location>
        <begin position="192"/>
        <end position="204"/>
    </location>
</feature>
<protein>
    <recommendedName>
        <fullName evidence="6">Coiled-coil domain-containing protein 174</fullName>
    </recommendedName>
</protein>
<proteinExistence type="predicted"/>
<dbReference type="Pfam" id="PF13300">
    <property type="entry name" value="DUF4078"/>
    <property type="match status" value="1"/>
</dbReference>
<dbReference type="PANTHER" id="PTHR15885">
    <property type="entry name" value="COILED-COIL DOMAIN-CONTAINING PROTEIN 174"/>
    <property type="match status" value="1"/>
</dbReference>
<dbReference type="InterPro" id="IPR025066">
    <property type="entry name" value="CCDC174-like"/>
</dbReference>
<evidence type="ECO:0000256" key="2">
    <source>
        <dbReference type="SAM" id="Coils"/>
    </source>
</evidence>
<evidence type="ECO:0000256" key="1">
    <source>
        <dbReference type="ARBA" id="ARBA00023054"/>
    </source>
</evidence>
<evidence type="ECO:0000313" key="5">
    <source>
        <dbReference type="Proteomes" id="UP000790347"/>
    </source>
</evidence>
<dbReference type="Proteomes" id="UP000790347">
    <property type="component" value="Unassembled WGS sequence"/>
</dbReference>
<organism evidence="4 5">
    <name type="scientific">Dermatophagoides farinae</name>
    <name type="common">American house dust mite</name>
    <dbReference type="NCBI Taxonomy" id="6954"/>
    <lineage>
        <taxon>Eukaryota</taxon>
        <taxon>Metazoa</taxon>
        <taxon>Ecdysozoa</taxon>
        <taxon>Arthropoda</taxon>
        <taxon>Chelicerata</taxon>
        <taxon>Arachnida</taxon>
        <taxon>Acari</taxon>
        <taxon>Acariformes</taxon>
        <taxon>Sarcoptiformes</taxon>
        <taxon>Astigmata</taxon>
        <taxon>Psoroptidia</taxon>
        <taxon>Analgoidea</taxon>
        <taxon>Pyroglyphidae</taxon>
        <taxon>Dermatophagoidinae</taxon>
        <taxon>Dermatophagoides</taxon>
    </lineage>
</organism>
<feature type="region of interest" description="Disordered" evidence="3">
    <location>
        <begin position="183"/>
        <end position="215"/>
    </location>
</feature>
<evidence type="ECO:0000256" key="3">
    <source>
        <dbReference type="SAM" id="MobiDB-lite"/>
    </source>
</evidence>
<feature type="compositionally biased region" description="Basic residues" evidence="3">
    <location>
        <begin position="272"/>
        <end position="282"/>
    </location>
</feature>
<feature type="compositionally biased region" description="Basic and acidic residues" evidence="3">
    <location>
        <begin position="262"/>
        <end position="271"/>
    </location>
</feature>
<dbReference type="GO" id="GO:0005634">
    <property type="term" value="C:nucleus"/>
    <property type="evidence" value="ECO:0007669"/>
    <property type="project" value="TreeGrafter"/>
</dbReference>
<name>A0A922KXD8_DERFA</name>
<dbReference type="PANTHER" id="PTHR15885:SF1">
    <property type="entry name" value="COILED-COIL DOMAIN-CONTAINING PROTEIN 174"/>
    <property type="match status" value="1"/>
</dbReference>
<sequence length="445" mass="52505">MSQLKKDATKSQKLIQINSSSIVDLKAELFRKQEQVRQLKKSTDSTIQNDQSDEHLYAQGANKNITLPKRLLEATQQSDGDNKPNKRAFIKQKEDEIRKELTEAEERVLQKSRENLERKAKLYDQISKGQVKIDSDDENILVNFNQKHSMYDSDDDEDEDLVEYVDQFGRTKMVTRHELDRLEKEREEEEQRELKLRLQEKSNSDYESEPNSVPDYEAKPTVSNIHYQHVLEGEVRDHGVGFYSFSEDEQIRRQQMEMLEQLRKETESNKNEKRRIKEKRKRMLRNRLEKIAARKGITLPAVQSDDSDDDDDDDNDGDNNENPDKTIRLEKASLEMKIPQSTGPREWDLGKEGVPIDIHIRNKTTFYSQEKYKEKQREERNPDFAPPQIYHHHHHHQSKKSSSNERQRSRSSSRTNESDTVDSKSEHSEMFKFITEKISEIRKKS</sequence>
<dbReference type="AlphaFoldDB" id="A0A922KXD8"/>
<feature type="coiled-coil region" evidence="2">
    <location>
        <begin position="87"/>
        <end position="119"/>
    </location>
</feature>
<gene>
    <name evidence="4" type="ORF">DERF_014743</name>
</gene>
<feature type="compositionally biased region" description="Acidic residues" evidence="3">
    <location>
        <begin position="305"/>
        <end position="321"/>
    </location>
</feature>
<keyword evidence="5" id="KW-1185">Reference proteome</keyword>
<accession>A0A922KXD8</accession>
<feature type="compositionally biased region" description="Basic and acidic residues" evidence="3">
    <location>
        <begin position="370"/>
        <end position="382"/>
    </location>
</feature>
<keyword evidence="1 2" id="KW-0175">Coiled coil</keyword>
<feature type="compositionally biased region" description="Basic and acidic residues" evidence="3">
    <location>
        <begin position="322"/>
        <end position="334"/>
    </location>
</feature>
<evidence type="ECO:0000313" key="4">
    <source>
        <dbReference type="EMBL" id="KAH9494020.1"/>
    </source>
</evidence>
<dbReference type="EMBL" id="ASGP02000008">
    <property type="protein sequence ID" value="KAH9494020.1"/>
    <property type="molecule type" value="Genomic_DNA"/>
</dbReference>
<feature type="region of interest" description="Disordered" evidence="3">
    <location>
        <begin position="294"/>
        <end position="432"/>
    </location>
</feature>
<reference evidence="4" key="2">
    <citation type="journal article" date="2022" name="Res Sq">
        <title>Comparative Genomics Reveals Insights into the Divergent Evolution of Astigmatic Mites and Household Pest Adaptations.</title>
        <authorList>
            <person name="Xiong Q."/>
            <person name="Wan A.T.-Y."/>
            <person name="Liu X.-Y."/>
            <person name="Fung C.S.-H."/>
            <person name="Xiao X."/>
            <person name="Malainual N."/>
            <person name="Hou J."/>
            <person name="Wang L."/>
            <person name="Wang M."/>
            <person name="Yang K."/>
            <person name="Cui Y."/>
            <person name="Leung E."/>
            <person name="Nong W."/>
            <person name="Shin S.-K."/>
            <person name="Au S."/>
            <person name="Jeong K.Y."/>
            <person name="Chew F.T."/>
            <person name="Hui J."/>
            <person name="Leung T.F."/>
            <person name="Tungtrongchitr A."/>
            <person name="Zhong N."/>
            <person name="Liu Z."/>
            <person name="Tsui S."/>
        </authorList>
    </citation>
    <scope>NUCLEOTIDE SEQUENCE</scope>
    <source>
        <strain evidence="4">Derf</strain>
        <tissue evidence="4">Whole organism</tissue>
    </source>
</reference>
<reference evidence="4" key="1">
    <citation type="submission" date="2013-05" db="EMBL/GenBank/DDBJ databases">
        <authorList>
            <person name="Yim A.K.Y."/>
            <person name="Chan T.F."/>
            <person name="Ji K.M."/>
            <person name="Liu X.Y."/>
            <person name="Zhou J.W."/>
            <person name="Li R.Q."/>
            <person name="Yang K.Y."/>
            <person name="Li J."/>
            <person name="Li M."/>
            <person name="Law P.T.W."/>
            <person name="Wu Y.L."/>
            <person name="Cai Z.L."/>
            <person name="Qin H."/>
            <person name="Bao Y."/>
            <person name="Leung R.K.K."/>
            <person name="Ng P.K.S."/>
            <person name="Zou J."/>
            <person name="Zhong X.J."/>
            <person name="Ran P.X."/>
            <person name="Zhong N.S."/>
            <person name="Liu Z.G."/>
            <person name="Tsui S.K.W."/>
        </authorList>
    </citation>
    <scope>NUCLEOTIDE SEQUENCE</scope>
    <source>
        <strain evidence="4">Derf</strain>
        <tissue evidence="4">Whole organism</tissue>
    </source>
</reference>
<feature type="compositionally biased region" description="Basic residues" evidence="3">
    <location>
        <begin position="390"/>
        <end position="399"/>
    </location>
</feature>
<feature type="compositionally biased region" description="Basic and acidic residues" evidence="3">
    <location>
        <begin position="421"/>
        <end position="432"/>
    </location>
</feature>